<organism evidence="2 3">
    <name type="scientific">Colletotrichum simmondsii</name>
    <dbReference type="NCBI Taxonomy" id="703756"/>
    <lineage>
        <taxon>Eukaryota</taxon>
        <taxon>Fungi</taxon>
        <taxon>Dikarya</taxon>
        <taxon>Ascomycota</taxon>
        <taxon>Pezizomycotina</taxon>
        <taxon>Sordariomycetes</taxon>
        <taxon>Hypocreomycetidae</taxon>
        <taxon>Glomerellales</taxon>
        <taxon>Glomerellaceae</taxon>
        <taxon>Colletotrichum</taxon>
        <taxon>Colletotrichum acutatum species complex</taxon>
    </lineage>
</organism>
<protein>
    <submittedName>
        <fullName evidence="2">Uncharacterized protein</fullName>
    </submittedName>
</protein>
<proteinExistence type="predicted"/>
<dbReference type="AlphaFoldDB" id="A0A135TJG5"/>
<sequence length="184" mass="20785">MMNRNTAAGKPREHHRGSPPIKHLDSWSVAEEALLVPMDLPLSPEAWSGVTGNCTGSVKHIIPDLGSQRSPEGFELSTEDSQETALKFGMVQLLSTSSFPTSQPVSSREQSHIVRGNFPGEMNHDDFTTVEEGMKESWIFVTIVRLRRKCERLRSRERPRLWHDVIRSSNQKLRVRVAASLIWA</sequence>
<keyword evidence="3" id="KW-1185">Reference proteome</keyword>
<evidence type="ECO:0000313" key="3">
    <source>
        <dbReference type="Proteomes" id="UP000070328"/>
    </source>
</evidence>
<accession>A0A135TJG5</accession>
<reference evidence="2 3" key="1">
    <citation type="submission" date="2014-02" db="EMBL/GenBank/DDBJ databases">
        <title>The genome sequence of Colletotrichum simmondsii CBS122122.</title>
        <authorList>
            <person name="Baroncelli R."/>
            <person name="Thon M.R."/>
        </authorList>
    </citation>
    <scope>NUCLEOTIDE SEQUENCE [LARGE SCALE GENOMIC DNA]</scope>
    <source>
        <strain evidence="2 3">CBS122122</strain>
    </source>
</reference>
<gene>
    <name evidence="2" type="ORF">CSIM01_10297</name>
</gene>
<comment type="caution">
    <text evidence="2">The sequence shown here is derived from an EMBL/GenBank/DDBJ whole genome shotgun (WGS) entry which is preliminary data.</text>
</comment>
<feature type="region of interest" description="Disordered" evidence="1">
    <location>
        <begin position="1"/>
        <end position="22"/>
    </location>
</feature>
<dbReference type="Proteomes" id="UP000070328">
    <property type="component" value="Unassembled WGS sequence"/>
</dbReference>
<name>A0A135TJG5_9PEZI</name>
<evidence type="ECO:0000256" key="1">
    <source>
        <dbReference type="SAM" id="MobiDB-lite"/>
    </source>
</evidence>
<dbReference type="EMBL" id="JFBX01000134">
    <property type="protein sequence ID" value="KXH48350.1"/>
    <property type="molecule type" value="Genomic_DNA"/>
</dbReference>
<evidence type="ECO:0000313" key="2">
    <source>
        <dbReference type="EMBL" id="KXH48350.1"/>
    </source>
</evidence>